<dbReference type="HOGENOM" id="CLU_125152_0_0_1"/>
<dbReference type="EMBL" id="CH479183">
    <property type="protein sequence ID" value="EDW36376.1"/>
    <property type="molecule type" value="Genomic_DNA"/>
</dbReference>
<keyword evidence="2" id="KW-1185">Reference proteome</keyword>
<dbReference type="OMA" id="EFKYTPD"/>
<dbReference type="eggNOG" id="ENOG502TBEJ">
    <property type="taxonomic scope" value="Eukaryota"/>
</dbReference>
<dbReference type="STRING" id="7234.B4GIV8"/>
<name>B4GIV8_DROPE</name>
<protein>
    <submittedName>
        <fullName evidence="1">GL17759</fullName>
    </submittedName>
</protein>
<sequence length="214" mass="24749">TKWEYEPVSIETYSSDESQLKIESKVDRLKRGEFGVSCTVEWKYDVDETTMRKWDYEPMSITTHSSDESKLKIEAKIDRVNRGEFAISATIDFRYLLDDTVMVEATAYRSSSGQESDYKLVPFAIPKQPYEDFLNTHYKDMVIENLGSCSNLPQFEDKFVPPWPQKIYNLDKCVADNDGFPEVLPLGFYKIILTFTGPVEWGMILIVKVTSKLM</sequence>
<dbReference type="PhylomeDB" id="B4GIV8"/>
<accession>B4GIV8</accession>
<dbReference type="PANTHER" id="PTHR21112:SF0">
    <property type="entry name" value="CHEMOSENSORY PROTEIN A 29A-RELATED"/>
    <property type="match status" value="1"/>
</dbReference>
<proteinExistence type="predicted"/>
<dbReference type="Pfam" id="PF06477">
    <property type="entry name" value="DUF1091"/>
    <property type="match status" value="1"/>
</dbReference>
<feature type="non-terminal residue" evidence="1">
    <location>
        <position position="1"/>
    </location>
</feature>
<dbReference type="OrthoDB" id="8043478at2759"/>
<organism evidence="2">
    <name type="scientific">Drosophila persimilis</name>
    <name type="common">Fruit fly</name>
    <dbReference type="NCBI Taxonomy" id="7234"/>
    <lineage>
        <taxon>Eukaryota</taxon>
        <taxon>Metazoa</taxon>
        <taxon>Ecdysozoa</taxon>
        <taxon>Arthropoda</taxon>
        <taxon>Hexapoda</taxon>
        <taxon>Insecta</taxon>
        <taxon>Pterygota</taxon>
        <taxon>Neoptera</taxon>
        <taxon>Endopterygota</taxon>
        <taxon>Diptera</taxon>
        <taxon>Brachycera</taxon>
        <taxon>Muscomorpha</taxon>
        <taxon>Ephydroidea</taxon>
        <taxon>Drosophilidae</taxon>
        <taxon>Drosophila</taxon>
        <taxon>Sophophora</taxon>
    </lineage>
</organism>
<dbReference type="Proteomes" id="UP000008744">
    <property type="component" value="Unassembled WGS sequence"/>
</dbReference>
<reference evidence="1 2" key="1">
    <citation type="journal article" date="2007" name="Nature">
        <title>Evolution of genes and genomes on the Drosophila phylogeny.</title>
        <authorList>
            <consortium name="Drosophila 12 Genomes Consortium"/>
            <person name="Clark A.G."/>
            <person name="Eisen M.B."/>
            <person name="Smith D.R."/>
            <person name="Bergman C.M."/>
            <person name="Oliver B."/>
            <person name="Markow T.A."/>
            <person name="Kaufman T.C."/>
            <person name="Kellis M."/>
            <person name="Gelbart W."/>
            <person name="Iyer V.N."/>
            <person name="Pollard D.A."/>
            <person name="Sackton T.B."/>
            <person name="Larracuente A.M."/>
            <person name="Singh N.D."/>
            <person name="Abad J.P."/>
            <person name="Abt D.N."/>
            <person name="Adryan B."/>
            <person name="Aguade M."/>
            <person name="Akashi H."/>
            <person name="Anderson W.W."/>
            <person name="Aquadro C.F."/>
            <person name="Ardell D.H."/>
            <person name="Arguello R."/>
            <person name="Artieri C.G."/>
            <person name="Barbash D.A."/>
            <person name="Barker D."/>
            <person name="Barsanti P."/>
            <person name="Batterham P."/>
            <person name="Batzoglou S."/>
            <person name="Begun D."/>
            <person name="Bhutkar A."/>
            <person name="Blanco E."/>
            <person name="Bosak S.A."/>
            <person name="Bradley R.K."/>
            <person name="Brand A.D."/>
            <person name="Brent M.R."/>
            <person name="Brooks A.N."/>
            <person name="Brown R.H."/>
            <person name="Butlin R.K."/>
            <person name="Caggese C."/>
            <person name="Calvi B.R."/>
            <person name="Bernardo de Carvalho A."/>
            <person name="Caspi A."/>
            <person name="Castrezana S."/>
            <person name="Celniker S.E."/>
            <person name="Chang J.L."/>
            <person name="Chapple C."/>
            <person name="Chatterji S."/>
            <person name="Chinwalla A."/>
            <person name="Civetta A."/>
            <person name="Clifton S.W."/>
            <person name="Comeron J.M."/>
            <person name="Costello J.C."/>
            <person name="Coyne J.A."/>
            <person name="Daub J."/>
            <person name="David R.G."/>
            <person name="Delcher A.L."/>
            <person name="Delehaunty K."/>
            <person name="Do C.B."/>
            <person name="Ebling H."/>
            <person name="Edwards K."/>
            <person name="Eickbush T."/>
            <person name="Evans J.D."/>
            <person name="Filipski A."/>
            <person name="Findeiss S."/>
            <person name="Freyhult E."/>
            <person name="Fulton L."/>
            <person name="Fulton R."/>
            <person name="Garcia A.C."/>
            <person name="Gardiner A."/>
            <person name="Garfield D.A."/>
            <person name="Garvin B.E."/>
            <person name="Gibson G."/>
            <person name="Gilbert D."/>
            <person name="Gnerre S."/>
            <person name="Godfrey J."/>
            <person name="Good R."/>
            <person name="Gotea V."/>
            <person name="Gravely B."/>
            <person name="Greenberg A.J."/>
            <person name="Griffiths-Jones S."/>
            <person name="Gross S."/>
            <person name="Guigo R."/>
            <person name="Gustafson E.A."/>
            <person name="Haerty W."/>
            <person name="Hahn M.W."/>
            <person name="Halligan D.L."/>
            <person name="Halpern A.L."/>
            <person name="Halter G.M."/>
            <person name="Han M.V."/>
            <person name="Heger A."/>
            <person name="Hillier L."/>
            <person name="Hinrichs A.S."/>
            <person name="Holmes I."/>
            <person name="Hoskins R.A."/>
            <person name="Hubisz M.J."/>
            <person name="Hultmark D."/>
            <person name="Huntley M.A."/>
            <person name="Jaffe D.B."/>
            <person name="Jagadeeshan S."/>
            <person name="Jeck W.R."/>
            <person name="Johnson J."/>
            <person name="Jones C.D."/>
            <person name="Jordan W.C."/>
            <person name="Karpen G.H."/>
            <person name="Kataoka E."/>
            <person name="Keightley P.D."/>
            <person name="Kheradpour P."/>
            <person name="Kirkness E.F."/>
            <person name="Koerich L.B."/>
            <person name="Kristiansen K."/>
            <person name="Kudrna D."/>
            <person name="Kulathinal R.J."/>
            <person name="Kumar S."/>
            <person name="Kwok R."/>
            <person name="Lander E."/>
            <person name="Langley C.H."/>
            <person name="Lapoint R."/>
            <person name="Lazzaro B.P."/>
            <person name="Lee S.J."/>
            <person name="Levesque L."/>
            <person name="Li R."/>
            <person name="Lin C.F."/>
            <person name="Lin M.F."/>
            <person name="Lindblad-Toh K."/>
            <person name="Llopart A."/>
            <person name="Long M."/>
            <person name="Low L."/>
            <person name="Lozovsky E."/>
            <person name="Lu J."/>
            <person name="Luo M."/>
            <person name="Machado C.A."/>
            <person name="Makalowski W."/>
            <person name="Marzo M."/>
            <person name="Matsuda M."/>
            <person name="Matzkin L."/>
            <person name="McAllister B."/>
            <person name="McBride C.S."/>
            <person name="McKernan B."/>
            <person name="McKernan K."/>
            <person name="Mendez-Lago M."/>
            <person name="Minx P."/>
            <person name="Mollenhauer M.U."/>
            <person name="Montooth K."/>
            <person name="Mount S.M."/>
            <person name="Mu X."/>
            <person name="Myers E."/>
            <person name="Negre B."/>
            <person name="Newfeld S."/>
            <person name="Nielsen R."/>
            <person name="Noor M.A."/>
            <person name="O'Grady P."/>
            <person name="Pachter L."/>
            <person name="Papaceit M."/>
            <person name="Parisi M.J."/>
            <person name="Parisi M."/>
            <person name="Parts L."/>
            <person name="Pedersen J.S."/>
            <person name="Pesole G."/>
            <person name="Phillippy A.M."/>
            <person name="Ponting C.P."/>
            <person name="Pop M."/>
            <person name="Porcelli D."/>
            <person name="Powell J.R."/>
            <person name="Prohaska S."/>
            <person name="Pruitt K."/>
            <person name="Puig M."/>
            <person name="Quesneville H."/>
            <person name="Ram K.R."/>
            <person name="Rand D."/>
            <person name="Rasmussen M.D."/>
            <person name="Reed L.K."/>
            <person name="Reenan R."/>
            <person name="Reily A."/>
            <person name="Remington K.A."/>
            <person name="Rieger T.T."/>
            <person name="Ritchie M.G."/>
            <person name="Robin C."/>
            <person name="Rogers Y.H."/>
            <person name="Rohde C."/>
            <person name="Rozas J."/>
            <person name="Rubenfield M.J."/>
            <person name="Ruiz A."/>
            <person name="Russo S."/>
            <person name="Salzberg S.L."/>
            <person name="Sanchez-Gracia A."/>
            <person name="Saranga D.J."/>
            <person name="Sato H."/>
            <person name="Schaeffer S.W."/>
            <person name="Schatz M.C."/>
            <person name="Schlenke T."/>
            <person name="Schwartz R."/>
            <person name="Segarra C."/>
            <person name="Singh R.S."/>
            <person name="Sirot L."/>
            <person name="Sirota M."/>
            <person name="Sisneros N.B."/>
            <person name="Smith C.D."/>
            <person name="Smith T.F."/>
            <person name="Spieth J."/>
            <person name="Stage D.E."/>
            <person name="Stark A."/>
            <person name="Stephan W."/>
            <person name="Strausberg R.L."/>
            <person name="Strempel S."/>
            <person name="Sturgill D."/>
            <person name="Sutton G."/>
            <person name="Sutton G.G."/>
            <person name="Tao W."/>
            <person name="Teichmann S."/>
            <person name="Tobari Y.N."/>
            <person name="Tomimura Y."/>
            <person name="Tsolas J.M."/>
            <person name="Valente V.L."/>
            <person name="Venter E."/>
            <person name="Venter J.C."/>
            <person name="Vicario S."/>
            <person name="Vieira F.G."/>
            <person name="Vilella A.J."/>
            <person name="Villasante A."/>
            <person name="Walenz B."/>
            <person name="Wang J."/>
            <person name="Wasserman M."/>
            <person name="Watts T."/>
            <person name="Wilson D."/>
            <person name="Wilson R.K."/>
            <person name="Wing R.A."/>
            <person name="Wolfner M.F."/>
            <person name="Wong A."/>
            <person name="Wong G.K."/>
            <person name="Wu C.I."/>
            <person name="Wu G."/>
            <person name="Yamamoto D."/>
            <person name="Yang H.P."/>
            <person name="Yang S.P."/>
            <person name="Yorke J.A."/>
            <person name="Yoshida K."/>
            <person name="Zdobnov E."/>
            <person name="Zhang P."/>
            <person name="Zhang Y."/>
            <person name="Zimin A.V."/>
            <person name="Baldwin J."/>
            <person name="Abdouelleil A."/>
            <person name="Abdulkadir J."/>
            <person name="Abebe A."/>
            <person name="Abera B."/>
            <person name="Abreu J."/>
            <person name="Acer S.C."/>
            <person name="Aftuck L."/>
            <person name="Alexander A."/>
            <person name="An P."/>
            <person name="Anderson E."/>
            <person name="Anderson S."/>
            <person name="Arachi H."/>
            <person name="Azer M."/>
            <person name="Bachantsang P."/>
            <person name="Barry A."/>
            <person name="Bayul T."/>
            <person name="Berlin A."/>
            <person name="Bessette D."/>
            <person name="Bloom T."/>
            <person name="Blye J."/>
            <person name="Boguslavskiy L."/>
            <person name="Bonnet C."/>
            <person name="Boukhgalter B."/>
            <person name="Bourzgui I."/>
            <person name="Brown A."/>
            <person name="Cahill P."/>
            <person name="Channer S."/>
            <person name="Cheshatsang Y."/>
            <person name="Chuda L."/>
            <person name="Citroen M."/>
            <person name="Collymore A."/>
            <person name="Cooke P."/>
            <person name="Costello M."/>
            <person name="D'Aco K."/>
            <person name="Daza R."/>
            <person name="De Haan G."/>
            <person name="DeGray S."/>
            <person name="DeMaso C."/>
            <person name="Dhargay N."/>
            <person name="Dooley K."/>
            <person name="Dooley E."/>
            <person name="Doricent M."/>
            <person name="Dorje P."/>
            <person name="Dorjee K."/>
            <person name="Dupes A."/>
            <person name="Elong R."/>
            <person name="Falk J."/>
            <person name="Farina A."/>
            <person name="Faro S."/>
            <person name="Ferguson D."/>
            <person name="Fisher S."/>
            <person name="Foley C.D."/>
            <person name="Franke A."/>
            <person name="Friedrich D."/>
            <person name="Gadbois L."/>
            <person name="Gearin G."/>
            <person name="Gearin C.R."/>
            <person name="Giannoukos G."/>
            <person name="Goode T."/>
            <person name="Graham J."/>
            <person name="Grandbois E."/>
            <person name="Grewal S."/>
            <person name="Gyaltsen K."/>
            <person name="Hafez N."/>
            <person name="Hagos B."/>
            <person name="Hall J."/>
            <person name="Henson C."/>
            <person name="Hollinger A."/>
            <person name="Honan T."/>
            <person name="Huard M.D."/>
            <person name="Hughes L."/>
            <person name="Hurhula B."/>
            <person name="Husby M.E."/>
            <person name="Kamat A."/>
            <person name="Kanga B."/>
            <person name="Kashin S."/>
            <person name="Khazanovich D."/>
            <person name="Kisner P."/>
            <person name="Lance K."/>
            <person name="Lara M."/>
            <person name="Lee W."/>
            <person name="Lennon N."/>
            <person name="Letendre F."/>
            <person name="LeVine R."/>
            <person name="Lipovsky A."/>
            <person name="Liu X."/>
            <person name="Liu J."/>
            <person name="Liu S."/>
            <person name="Lokyitsang T."/>
            <person name="Lokyitsang Y."/>
            <person name="Lubonja R."/>
            <person name="Lui A."/>
            <person name="MacDonald P."/>
            <person name="Magnisalis V."/>
            <person name="Maru K."/>
            <person name="Matthews C."/>
            <person name="McCusker W."/>
            <person name="McDonough S."/>
            <person name="Mehta T."/>
            <person name="Meldrim J."/>
            <person name="Meneus L."/>
            <person name="Mihai O."/>
            <person name="Mihalev A."/>
            <person name="Mihova T."/>
            <person name="Mittelman R."/>
            <person name="Mlenga V."/>
            <person name="Montmayeur A."/>
            <person name="Mulrain L."/>
            <person name="Navidi A."/>
            <person name="Naylor J."/>
            <person name="Negash T."/>
            <person name="Nguyen T."/>
            <person name="Nguyen N."/>
            <person name="Nicol R."/>
            <person name="Norbu C."/>
            <person name="Norbu N."/>
            <person name="Novod N."/>
            <person name="O'Neill B."/>
            <person name="Osman S."/>
            <person name="Markiewicz E."/>
            <person name="Oyono O.L."/>
            <person name="Patti C."/>
            <person name="Phunkhang P."/>
            <person name="Pierre F."/>
            <person name="Priest M."/>
            <person name="Raghuraman S."/>
            <person name="Rege F."/>
            <person name="Reyes R."/>
            <person name="Rise C."/>
            <person name="Rogov P."/>
            <person name="Ross K."/>
            <person name="Ryan E."/>
            <person name="Settipalli S."/>
            <person name="Shea T."/>
            <person name="Sherpa N."/>
            <person name="Shi L."/>
            <person name="Shih D."/>
            <person name="Sparrow T."/>
            <person name="Spaulding J."/>
            <person name="Stalker J."/>
            <person name="Stange-Thomann N."/>
            <person name="Stavropoulos S."/>
            <person name="Stone C."/>
            <person name="Strader C."/>
            <person name="Tesfaye S."/>
            <person name="Thomson T."/>
            <person name="Thoulutsang Y."/>
            <person name="Thoulutsang D."/>
            <person name="Topham K."/>
            <person name="Topping I."/>
            <person name="Tsamla T."/>
            <person name="Vassiliev H."/>
            <person name="Vo A."/>
            <person name="Wangchuk T."/>
            <person name="Wangdi T."/>
            <person name="Weiand M."/>
            <person name="Wilkinson J."/>
            <person name="Wilson A."/>
            <person name="Yadav S."/>
            <person name="Young G."/>
            <person name="Yu Q."/>
            <person name="Zembek L."/>
            <person name="Zhong D."/>
            <person name="Zimmer A."/>
            <person name="Zwirko Z."/>
            <person name="Jaffe D.B."/>
            <person name="Alvarez P."/>
            <person name="Brockman W."/>
            <person name="Butler J."/>
            <person name="Chin C."/>
            <person name="Gnerre S."/>
            <person name="Grabherr M."/>
            <person name="Kleber M."/>
            <person name="Mauceli E."/>
            <person name="MacCallum I."/>
        </authorList>
    </citation>
    <scope>NUCLEOTIDE SEQUENCE [LARGE SCALE GENOMIC DNA]</scope>
    <source>
        <strain evidence="2">MSH-3 / Tucson 14011-0111.49</strain>
    </source>
</reference>
<dbReference type="InterPro" id="IPR010512">
    <property type="entry name" value="DUF1091"/>
</dbReference>
<gene>
    <name evidence="1" type="primary">Dper\GL17759</name>
    <name evidence="1" type="ORF">Dper_GL17759</name>
</gene>
<evidence type="ECO:0000313" key="1">
    <source>
        <dbReference type="EMBL" id="EDW36376.1"/>
    </source>
</evidence>
<dbReference type="PANTHER" id="PTHR21112">
    <property type="entry name" value="CHEMOSENSORY PROTEIN A 29A-RELATED"/>
    <property type="match status" value="1"/>
</dbReference>
<dbReference type="AlphaFoldDB" id="B4GIV8"/>
<evidence type="ECO:0000313" key="2">
    <source>
        <dbReference type="Proteomes" id="UP000008744"/>
    </source>
</evidence>